<protein>
    <submittedName>
        <fullName evidence="2">CRISPR-associated transcriptional regulator Csa3</fullName>
    </submittedName>
</protein>
<sequence length="217" mass="23691">MKSYVFTMGVHEDFAIRRLVSTNAAREDDVVCLFRSPMTNGNRRALNALNAVMSKMGLREAVAREVRVSGGILDVVDEVTGVLNDLKDPLVVDVSGGESKAMMLGVVLSLAINGRAGRVYVEEDEEYYFSIEDFRTAVEGIKGEALALLTNVVAQPGIRYSELAEKTGKKLKTVMNSVGVLKKKRLVYQRGRGEGVYPTKLGVIVCKSSVAGRDLCR</sequence>
<feature type="domain" description="Csa3 N-terminal" evidence="1">
    <location>
        <begin position="2"/>
        <end position="122"/>
    </location>
</feature>
<dbReference type="Proteomes" id="UP000825123">
    <property type="component" value="Chromosome"/>
</dbReference>
<dbReference type="AlphaFoldDB" id="A0A8D5U6J5"/>
<dbReference type="GeneID" id="66162799"/>
<evidence type="ECO:0000313" key="3">
    <source>
        <dbReference type="Proteomes" id="UP000825123"/>
    </source>
</evidence>
<keyword evidence="3" id="KW-1185">Reference proteome</keyword>
<dbReference type="InterPro" id="IPR010163">
    <property type="entry name" value="Csa3"/>
</dbReference>
<dbReference type="EMBL" id="AP024597">
    <property type="protein sequence ID" value="BCU69759.1"/>
    <property type="molecule type" value="Genomic_DNA"/>
</dbReference>
<dbReference type="RefSeq" id="WP_221289762.1">
    <property type="nucleotide sequence ID" value="NZ_AP024597.1"/>
</dbReference>
<evidence type="ECO:0000313" key="2">
    <source>
        <dbReference type="EMBL" id="BCU69759.1"/>
    </source>
</evidence>
<evidence type="ECO:0000259" key="1">
    <source>
        <dbReference type="Pfam" id="PF22662"/>
    </source>
</evidence>
<dbReference type="Gene3D" id="1.10.10.10">
    <property type="entry name" value="Winged helix-like DNA-binding domain superfamily/Winged helix DNA-binding domain"/>
    <property type="match status" value="1"/>
</dbReference>
<name>A0A8D5U6J5_9CREN</name>
<dbReference type="InterPro" id="IPR036388">
    <property type="entry name" value="WH-like_DNA-bd_sf"/>
</dbReference>
<dbReference type="Gene3D" id="3.40.50.11700">
    <property type="match status" value="1"/>
</dbReference>
<accession>A0A8D5U6J5</accession>
<dbReference type="NCBIfam" id="TIGR01884">
    <property type="entry name" value="cas_HTH"/>
    <property type="match status" value="1"/>
</dbReference>
<reference evidence="2 3" key="1">
    <citation type="submission" date="2021-04" db="EMBL/GenBank/DDBJ databases">
        <title>Complete genome sequence of Stygiolobus sp. KN-1.</title>
        <authorList>
            <person name="Nakamura K."/>
            <person name="Sakai H."/>
            <person name="Kurosawa N."/>
        </authorList>
    </citation>
    <scope>NUCLEOTIDE SEQUENCE [LARGE SCALE GENOMIC DNA]</scope>
    <source>
        <strain evidence="2 3">KN-1</strain>
    </source>
</reference>
<dbReference type="KEGG" id="csty:KN1_10560"/>
<proteinExistence type="predicted"/>
<dbReference type="Pfam" id="PF22662">
    <property type="entry name" value="Csa3_N"/>
    <property type="match status" value="1"/>
</dbReference>
<dbReference type="InterPro" id="IPR054588">
    <property type="entry name" value="Csa3_N"/>
</dbReference>
<organism evidence="2 3">
    <name type="scientific">Stygiolobus caldivivus</name>
    <dbReference type="NCBI Taxonomy" id="2824673"/>
    <lineage>
        <taxon>Archaea</taxon>
        <taxon>Thermoproteota</taxon>
        <taxon>Thermoprotei</taxon>
        <taxon>Sulfolobales</taxon>
        <taxon>Sulfolobaceae</taxon>
        <taxon>Stygiolobus</taxon>
    </lineage>
</organism>
<gene>
    <name evidence="2" type="ORF">KN1_10560</name>
</gene>